<dbReference type="InterPro" id="IPR025514">
    <property type="entry name" value="DUF4402"/>
</dbReference>
<dbReference type="AlphaFoldDB" id="A0A1N6SPG8"/>
<dbReference type="SUPFAM" id="SSF49478">
    <property type="entry name" value="Cna protein B-type domain"/>
    <property type="match status" value="1"/>
</dbReference>
<dbReference type="Gene3D" id="2.60.40.1140">
    <property type="entry name" value="Collagen-binding surface protein Cna, B-type domain"/>
    <property type="match status" value="1"/>
</dbReference>
<sequence>MRKSKMLAVVLSISIFSIIIYSLFASATVMENAGCLKVSKSWDGDDLLAPELVIVDIYNSSDNKVVGILYLNEQNNWADTFCNLALGEYYVKERPVSGFDTFYPAGNRVQITDLNDSENPVELEIVNEYAYPPRTFKLSIYEVTIVDDIYRVTVTVCADQDGSIERDIYFNDQKSEVDYIDSKPITLLNKGECQQITFEINVGDLDLSQPYYVGYTQPNQWIEIGEPRQFIPVSIAKLEDLYFGSFTAADGTITVDPAGVLTTGNGYSGYHDGNQQSAVIEVIWLPYTQYNINFTDQTIISHDANNKMTVSTFVTDNDSKTLDGNGYGIFNIGATLDVNANLDPGLYSGQFFVTVTFE</sequence>
<dbReference type="Pfam" id="PF14352">
    <property type="entry name" value="DUF4402"/>
    <property type="match status" value="1"/>
</dbReference>
<keyword evidence="2" id="KW-1185">Reference proteome</keyword>
<dbReference type="OrthoDB" id="38701at2"/>
<dbReference type="EMBL" id="FTNC01000004">
    <property type="protein sequence ID" value="SIQ42990.1"/>
    <property type="molecule type" value="Genomic_DNA"/>
</dbReference>
<accession>A0A1N6SPG8</accession>
<dbReference type="RefSeq" id="WP_076544128.1">
    <property type="nucleotide sequence ID" value="NZ_FTNC01000004.1"/>
</dbReference>
<evidence type="ECO:0000313" key="2">
    <source>
        <dbReference type="Proteomes" id="UP000185669"/>
    </source>
</evidence>
<evidence type="ECO:0000313" key="1">
    <source>
        <dbReference type="EMBL" id="SIQ42990.1"/>
    </source>
</evidence>
<gene>
    <name evidence="1" type="ORF">SAMN05421834_104103</name>
</gene>
<dbReference type="Proteomes" id="UP000185669">
    <property type="component" value="Unassembled WGS sequence"/>
</dbReference>
<name>A0A1N6SPG8_9FIRM</name>
<organism evidence="1 2">
    <name type="scientific">Halanaerobium kushneri</name>
    <dbReference type="NCBI Taxonomy" id="56779"/>
    <lineage>
        <taxon>Bacteria</taxon>
        <taxon>Bacillati</taxon>
        <taxon>Bacillota</taxon>
        <taxon>Clostridia</taxon>
        <taxon>Halanaerobiales</taxon>
        <taxon>Halanaerobiaceae</taxon>
        <taxon>Halanaerobium</taxon>
    </lineage>
</organism>
<reference evidence="2" key="1">
    <citation type="submission" date="2017-01" db="EMBL/GenBank/DDBJ databases">
        <authorList>
            <person name="Varghese N."/>
            <person name="Submissions S."/>
        </authorList>
    </citation>
    <scope>NUCLEOTIDE SEQUENCE [LARGE SCALE GENOMIC DNA]</scope>
    <source>
        <strain evidence="2">ATCC 700103</strain>
    </source>
</reference>
<proteinExistence type="predicted"/>
<protein>
    <submittedName>
        <fullName evidence="1">Uncharacterized protein</fullName>
    </submittedName>
</protein>